<accession>A0A451D2Z4</accession>
<feature type="domain" description="HTH cro/C1-type" evidence="2">
    <location>
        <begin position="19"/>
        <end position="48"/>
    </location>
</feature>
<protein>
    <submittedName>
        <fullName evidence="3">Cytoskeleton protein RodZ, partial</fullName>
    </submittedName>
</protein>
<dbReference type="Pfam" id="PF13413">
    <property type="entry name" value="HTH_25"/>
    <property type="match status" value="1"/>
</dbReference>
<dbReference type="EMBL" id="LR217703">
    <property type="protein sequence ID" value="VFP80024.1"/>
    <property type="molecule type" value="Genomic_DNA"/>
</dbReference>
<dbReference type="GO" id="GO:0003677">
    <property type="term" value="F:DNA binding"/>
    <property type="evidence" value="ECO:0007669"/>
    <property type="project" value="InterPro"/>
</dbReference>
<sequence length="158" mass="18324">MNIEDTRDISNINSIGGRLRSARENLGLTQKNIADRLCLKISIIRDIEEDNLPTSLASTFLRGYIRSYARLVQVPEDELQSMMTKQTLMKDTQVAIMKSYSLGKNRNKKDNILMICTWFILLLLISVTVIWWWQNSTNDQNNLELINNQHTQVKIDTH</sequence>
<dbReference type="Gene3D" id="1.10.260.40">
    <property type="entry name" value="lambda repressor-like DNA-binding domains"/>
    <property type="match status" value="1"/>
</dbReference>
<dbReference type="InterPro" id="IPR001387">
    <property type="entry name" value="Cro/C1-type_HTH"/>
</dbReference>
<evidence type="ECO:0000256" key="1">
    <source>
        <dbReference type="SAM" id="Phobius"/>
    </source>
</evidence>
<evidence type="ECO:0000259" key="2">
    <source>
        <dbReference type="PROSITE" id="PS50943"/>
    </source>
</evidence>
<keyword evidence="1" id="KW-0812">Transmembrane</keyword>
<dbReference type="Proteomes" id="UP000294412">
    <property type="component" value="Chromosome"/>
</dbReference>
<dbReference type="RefSeq" id="WP_157993683.1">
    <property type="nucleotide sequence ID" value="NZ_LR217703.1"/>
</dbReference>
<dbReference type="PANTHER" id="PTHR34475">
    <property type="match status" value="1"/>
</dbReference>
<gene>
    <name evidence="3" type="primary">rodZ</name>
    <name evidence="3" type="ORF">ERCICUMA2628_507</name>
</gene>
<dbReference type="SUPFAM" id="SSF47413">
    <property type="entry name" value="lambda repressor-like DNA-binding domains"/>
    <property type="match status" value="1"/>
</dbReference>
<keyword evidence="1" id="KW-1133">Transmembrane helix</keyword>
<feature type="transmembrane region" description="Helical" evidence="1">
    <location>
        <begin position="112"/>
        <end position="133"/>
    </location>
</feature>
<dbReference type="CDD" id="cd00093">
    <property type="entry name" value="HTH_XRE"/>
    <property type="match status" value="1"/>
</dbReference>
<reference evidence="3 4" key="1">
    <citation type="submission" date="2019-02" db="EMBL/GenBank/DDBJ databases">
        <authorList>
            <person name="Manzano-Marin A."/>
            <person name="Manzano-Marin A."/>
        </authorList>
    </citation>
    <scope>NUCLEOTIDE SEQUENCE [LARGE SCALE GENOMIC DNA]</scope>
    <source>
        <strain evidence="3 4">ErCicuneomaculata</strain>
    </source>
</reference>
<keyword evidence="1" id="KW-0472">Membrane</keyword>
<dbReference type="AlphaFoldDB" id="A0A451D2Z4"/>
<dbReference type="PANTHER" id="PTHR34475:SF1">
    <property type="entry name" value="CYTOSKELETON PROTEIN RODZ"/>
    <property type="match status" value="1"/>
</dbReference>
<proteinExistence type="predicted"/>
<dbReference type="PROSITE" id="PS50943">
    <property type="entry name" value="HTH_CROC1"/>
    <property type="match status" value="1"/>
</dbReference>
<dbReference type="InterPro" id="IPR050400">
    <property type="entry name" value="Bact_Cytoskel_RodZ"/>
</dbReference>
<evidence type="ECO:0000313" key="4">
    <source>
        <dbReference type="Proteomes" id="UP000294412"/>
    </source>
</evidence>
<evidence type="ECO:0000313" key="3">
    <source>
        <dbReference type="EMBL" id="VFP80024.1"/>
    </source>
</evidence>
<organism evidence="3 4">
    <name type="scientific">Candidatus Erwinia haradaeae</name>
    <dbReference type="NCBI Taxonomy" id="1922217"/>
    <lineage>
        <taxon>Bacteria</taxon>
        <taxon>Pseudomonadati</taxon>
        <taxon>Pseudomonadota</taxon>
        <taxon>Gammaproteobacteria</taxon>
        <taxon>Enterobacterales</taxon>
        <taxon>Erwiniaceae</taxon>
        <taxon>Erwinia</taxon>
    </lineage>
</organism>
<name>A0A451D2Z4_9GAMM</name>
<dbReference type="InterPro" id="IPR010982">
    <property type="entry name" value="Lambda_DNA-bd_dom_sf"/>
</dbReference>
<dbReference type="OrthoDB" id="9790252at2"/>
<dbReference type="NCBIfam" id="NF008109">
    <property type="entry name" value="PRK10856.1"/>
    <property type="match status" value="1"/>
</dbReference>